<name>A0A075GQ67_9EURY</name>
<evidence type="ECO:0000256" key="1">
    <source>
        <dbReference type="SAM" id="Phobius"/>
    </source>
</evidence>
<dbReference type="EMBL" id="KF900732">
    <property type="protein sequence ID" value="AIF05210.1"/>
    <property type="molecule type" value="Genomic_DNA"/>
</dbReference>
<feature type="transmembrane region" description="Helical" evidence="1">
    <location>
        <begin position="37"/>
        <end position="58"/>
    </location>
</feature>
<keyword evidence="1" id="KW-0812">Transmembrane</keyword>
<feature type="transmembrane region" description="Helical" evidence="1">
    <location>
        <begin position="180"/>
        <end position="197"/>
    </location>
</feature>
<feature type="transmembrane region" description="Helical" evidence="1">
    <location>
        <begin position="112"/>
        <end position="133"/>
    </location>
</feature>
<keyword evidence="1" id="KW-1133">Transmembrane helix</keyword>
<keyword evidence="1" id="KW-0472">Membrane</keyword>
<feature type="transmembrane region" description="Helical" evidence="1">
    <location>
        <begin position="70"/>
        <end position="92"/>
    </location>
</feature>
<accession>A0A075GQ67</accession>
<dbReference type="AlphaFoldDB" id="A0A075GQ67"/>
<proteinExistence type="predicted"/>
<organism evidence="2">
    <name type="scientific">uncultured marine group II/III euryarchaeote KM3_181_A09</name>
    <dbReference type="NCBI Taxonomy" id="1457943"/>
    <lineage>
        <taxon>Archaea</taxon>
        <taxon>Methanobacteriati</taxon>
        <taxon>Methanobacteriota</taxon>
        <taxon>environmental samples</taxon>
    </lineage>
</organism>
<reference evidence="2" key="1">
    <citation type="journal article" date="2014" name="Genome Biol. Evol.">
        <title>Pangenome evidence for extensive interdomain horizontal transfer affecting lineage core and shell genes in uncultured planktonic thaumarchaeota and euryarchaeota.</title>
        <authorList>
            <person name="Deschamps P."/>
            <person name="Zivanovic Y."/>
            <person name="Moreira D."/>
            <person name="Rodriguez-Valera F."/>
            <person name="Lopez-Garcia P."/>
        </authorList>
    </citation>
    <scope>NUCLEOTIDE SEQUENCE</scope>
</reference>
<evidence type="ECO:0000313" key="2">
    <source>
        <dbReference type="EMBL" id="AIF05210.1"/>
    </source>
</evidence>
<sequence>MEMDWKTNMAELGGAFMVSWLVLGEMGDDGNMLMAGLLLAVTMAAMAGAHILPMFTWISAMTGDLADTDAWIGNVMRLVMQVVGAGAALALMGEGTVDAAGLDDAGAEIVAMWAFDLWPMLGMVAAGALIGAVASRCDGWMTAFAVVALAGAMGAGVTGADTMAGEVMGGGHIVEAASTWVLDGVIIGVGALLGGMLEDQL</sequence>
<feature type="transmembrane region" description="Helical" evidence="1">
    <location>
        <begin position="140"/>
        <end position="160"/>
    </location>
</feature>
<protein>
    <submittedName>
        <fullName evidence="2">Uncharacterized protein</fullName>
    </submittedName>
</protein>